<dbReference type="AlphaFoldDB" id="A0A1H8XLA1"/>
<feature type="transmembrane region" description="Helical" evidence="2">
    <location>
        <begin position="41"/>
        <end position="61"/>
    </location>
</feature>
<feature type="compositionally biased region" description="Polar residues" evidence="1">
    <location>
        <begin position="145"/>
        <end position="158"/>
    </location>
</feature>
<evidence type="ECO:0000256" key="1">
    <source>
        <dbReference type="SAM" id="MobiDB-lite"/>
    </source>
</evidence>
<feature type="compositionally biased region" description="Polar residues" evidence="1">
    <location>
        <begin position="97"/>
        <end position="112"/>
    </location>
</feature>
<reference evidence="3 4" key="1">
    <citation type="submission" date="2016-10" db="EMBL/GenBank/DDBJ databases">
        <authorList>
            <person name="de Groot N.N."/>
        </authorList>
    </citation>
    <scope>NUCLEOTIDE SEQUENCE [LARGE SCALE GENOMIC DNA]</scope>
    <source>
        <strain evidence="3 4">DSM 44993</strain>
    </source>
</reference>
<protein>
    <submittedName>
        <fullName evidence="3">Uncharacterized protein</fullName>
    </submittedName>
</protein>
<dbReference type="RefSeq" id="WP_091618252.1">
    <property type="nucleotide sequence ID" value="NZ_FOEF01000008.1"/>
</dbReference>
<evidence type="ECO:0000256" key="2">
    <source>
        <dbReference type="SAM" id="Phobius"/>
    </source>
</evidence>
<name>A0A1H8XLA1_9PSEU</name>
<evidence type="ECO:0000313" key="4">
    <source>
        <dbReference type="Proteomes" id="UP000198582"/>
    </source>
</evidence>
<dbReference type="STRING" id="394193.SAMN04489732_10823"/>
<proteinExistence type="predicted"/>
<evidence type="ECO:0000313" key="3">
    <source>
        <dbReference type="EMBL" id="SEP40666.1"/>
    </source>
</evidence>
<organism evidence="3 4">
    <name type="scientific">Amycolatopsis saalfeldensis</name>
    <dbReference type="NCBI Taxonomy" id="394193"/>
    <lineage>
        <taxon>Bacteria</taxon>
        <taxon>Bacillati</taxon>
        <taxon>Actinomycetota</taxon>
        <taxon>Actinomycetes</taxon>
        <taxon>Pseudonocardiales</taxon>
        <taxon>Pseudonocardiaceae</taxon>
        <taxon>Amycolatopsis</taxon>
    </lineage>
</organism>
<keyword evidence="2" id="KW-0472">Membrane</keyword>
<dbReference type="EMBL" id="FOEF01000008">
    <property type="protein sequence ID" value="SEP40666.1"/>
    <property type="molecule type" value="Genomic_DNA"/>
</dbReference>
<accession>A0A1H8XLA1</accession>
<keyword evidence="2" id="KW-1133">Transmembrane helix</keyword>
<feature type="region of interest" description="Disordered" evidence="1">
    <location>
        <begin position="65"/>
        <end position="158"/>
    </location>
</feature>
<feature type="compositionally biased region" description="Pro residues" evidence="1">
    <location>
        <begin position="84"/>
        <end position="94"/>
    </location>
</feature>
<gene>
    <name evidence="3" type="ORF">SAMN04489732_10823</name>
</gene>
<keyword evidence="2" id="KW-0812">Transmembrane</keyword>
<keyword evidence="4" id="KW-1185">Reference proteome</keyword>
<dbReference type="Proteomes" id="UP000198582">
    <property type="component" value="Unassembled WGS sequence"/>
</dbReference>
<sequence>MEPDDQVRVLLSQVTDGPPMRLDASDVIARGGRVRRRRKRWAVAGSSAATAAVLVVAGFAVGHRAGAPAPVEPARPGLSTVAPAPSPLPTPGVLPPAQSSGPISPPRSQTATGPHRPQPATTPGRAPRSPVGAPSPPAASLPSDTGITPTDSRPTAGR</sequence>